<reference evidence="2 3" key="1">
    <citation type="submission" date="2019-07" db="EMBL/GenBank/DDBJ databases">
        <title>Draft Genome Sequences of Bacteroides pyogenes Strains Isolated from the Uterus Holstein Dairy Cows with Metritis.</title>
        <authorList>
            <person name="Cunha F."/>
            <person name="Galvao K.N."/>
            <person name="Jeon S.J."/>
            <person name="Jeong K.C."/>
        </authorList>
    </citation>
    <scope>NUCLEOTIDE SEQUENCE [LARGE SCALE GENOMIC DNA]</scope>
    <source>
        <strain evidence="2 3">KG-31</strain>
    </source>
</reference>
<keyword evidence="1" id="KW-0472">Membrane</keyword>
<proteinExistence type="predicted"/>
<dbReference type="Proteomes" id="UP000324383">
    <property type="component" value="Unassembled WGS sequence"/>
</dbReference>
<organism evidence="2 3">
    <name type="scientific">Bacteroides pyogenes</name>
    <dbReference type="NCBI Taxonomy" id="310300"/>
    <lineage>
        <taxon>Bacteria</taxon>
        <taxon>Pseudomonadati</taxon>
        <taxon>Bacteroidota</taxon>
        <taxon>Bacteroidia</taxon>
        <taxon>Bacteroidales</taxon>
        <taxon>Bacteroidaceae</taxon>
        <taxon>Bacteroides</taxon>
    </lineage>
</organism>
<sequence>MKTNILITATLLCLMVSCDTHYRMVSRIAGDGSMYREVYTHTDSVRQTKEGVHNPFLFQTGANWQVEGLDSGIVFDFWGAQEKLNIKAYRKISAVNGQCFSVSKDKEYAYPLAVPQEQLKKRFKWFYTYYTYTATYKELPDKGPVPLDNYLNKAEQTLWLRGDNTFYTSLNGMEANEHLSHIESKFMAWYIRNLYEISSEVIRHFALAQNDTTYTHQWEKLKEVVYKKHLEGVDQLEKTAPEAICGFLDQTCQTDYFSRLYKVKQEEIETTYEKRIGFINVFYHNIRFELIMPGKLISSNAGIIDKDTAVWRVNAFRLLAGDYMLTAKSRVVNYWAFGITLLIILAALGVFITLYRRCT</sequence>
<dbReference type="AlphaFoldDB" id="A0A5D3E8L7"/>
<evidence type="ECO:0000256" key="1">
    <source>
        <dbReference type="SAM" id="Phobius"/>
    </source>
</evidence>
<dbReference type="PROSITE" id="PS51257">
    <property type="entry name" value="PROKAR_LIPOPROTEIN"/>
    <property type="match status" value="1"/>
</dbReference>
<dbReference type="EMBL" id="VKLW01000029">
    <property type="protein sequence ID" value="TYK32487.1"/>
    <property type="molecule type" value="Genomic_DNA"/>
</dbReference>
<keyword evidence="1" id="KW-1133">Transmembrane helix</keyword>
<evidence type="ECO:0000313" key="2">
    <source>
        <dbReference type="EMBL" id="TYK32487.1"/>
    </source>
</evidence>
<protein>
    <recommendedName>
        <fullName evidence="4">Transmembrane protein</fullName>
    </recommendedName>
</protein>
<evidence type="ECO:0000313" key="3">
    <source>
        <dbReference type="Proteomes" id="UP000324383"/>
    </source>
</evidence>
<dbReference type="RefSeq" id="WP_027325723.1">
    <property type="nucleotide sequence ID" value="NZ_CAMBON010000029.1"/>
</dbReference>
<gene>
    <name evidence="2" type="ORF">FNJ60_11760</name>
</gene>
<keyword evidence="3" id="KW-1185">Reference proteome</keyword>
<comment type="caution">
    <text evidence="2">The sequence shown here is derived from an EMBL/GenBank/DDBJ whole genome shotgun (WGS) entry which is preliminary data.</text>
</comment>
<accession>A0A5D3E8L7</accession>
<evidence type="ECO:0008006" key="4">
    <source>
        <dbReference type="Google" id="ProtNLM"/>
    </source>
</evidence>
<name>A0A5D3E8L7_9BACE</name>
<feature type="transmembrane region" description="Helical" evidence="1">
    <location>
        <begin position="334"/>
        <end position="355"/>
    </location>
</feature>
<keyword evidence="1" id="KW-0812">Transmembrane</keyword>